<evidence type="ECO:0000313" key="2">
    <source>
        <dbReference type="EMBL" id="MBG0779459.1"/>
    </source>
</evidence>
<dbReference type="PANTHER" id="PTHR43267:SF1">
    <property type="entry name" value="TRNA THREONYLCARBAMOYLADENOSINE DEHYDRATASE"/>
    <property type="match status" value="1"/>
</dbReference>
<dbReference type="GO" id="GO:0061503">
    <property type="term" value="F:tRNA threonylcarbamoyladenosine dehydratase"/>
    <property type="evidence" value="ECO:0007669"/>
    <property type="project" value="TreeGrafter"/>
</dbReference>
<organism evidence="2 3">
    <name type="scientific">Desulfotignum balticum</name>
    <dbReference type="NCBI Taxonomy" id="115781"/>
    <lineage>
        <taxon>Bacteria</taxon>
        <taxon>Pseudomonadati</taxon>
        <taxon>Thermodesulfobacteriota</taxon>
        <taxon>Desulfobacteria</taxon>
        <taxon>Desulfobacterales</taxon>
        <taxon>Desulfobacteraceae</taxon>
        <taxon>Desulfotignum</taxon>
    </lineage>
</organism>
<dbReference type="InterPro" id="IPR000594">
    <property type="entry name" value="ThiF_NAD_FAD-bd"/>
</dbReference>
<dbReference type="InterPro" id="IPR035985">
    <property type="entry name" value="Ubiquitin-activating_enz"/>
</dbReference>
<dbReference type="AlphaFoldDB" id="A0A931CXY6"/>
<dbReference type="Gene3D" id="3.40.50.720">
    <property type="entry name" value="NAD(P)-binding Rossmann-like Domain"/>
    <property type="match status" value="1"/>
</dbReference>
<dbReference type="EMBL" id="JACCQK010000320">
    <property type="protein sequence ID" value="MBG0779459.1"/>
    <property type="molecule type" value="Genomic_DNA"/>
</dbReference>
<accession>A0A931CXY6</accession>
<dbReference type="CDD" id="cd00757">
    <property type="entry name" value="ThiF_MoeB_HesA_family"/>
    <property type="match status" value="1"/>
</dbReference>
<sequence>MSIGTERYDRNFDTLTRPQQAQLASSRVAVLGLGGLGGGVSEMLARTGVGHLTLIDGDVFEPSNLNRQLFCTEEVLGISKALAAEKRIRAVNSQVQVTSIDQYADGDNLYGMIKHADLVVDCLDSIPARFMLEHAAKKAQIPLVAGAIAGVTGQVTVIFPQDKGYELIYGKKEHLPAKGIESRTGNISYCALMVAALQASECIKVLLDRGDILRNKLLIMELWSNSFEVMDLV</sequence>
<dbReference type="PANTHER" id="PTHR43267">
    <property type="entry name" value="TRNA THREONYLCARBAMOYLADENOSINE DEHYDRATASE"/>
    <property type="match status" value="1"/>
</dbReference>
<name>A0A931CXY6_9BACT</name>
<dbReference type="Proteomes" id="UP000706172">
    <property type="component" value="Unassembled WGS sequence"/>
</dbReference>
<dbReference type="InterPro" id="IPR045886">
    <property type="entry name" value="ThiF/MoeB/HesA"/>
</dbReference>
<dbReference type="SUPFAM" id="SSF69572">
    <property type="entry name" value="Activating enzymes of the ubiquitin-like proteins"/>
    <property type="match status" value="1"/>
</dbReference>
<evidence type="ECO:0000313" key="3">
    <source>
        <dbReference type="Proteomes" id="UP000706172"/>
    </source>
</evidence>
<gene>
    <name evidence="2" type="ORF">H0S81_05985</name>
</gene>
<comment type="caution">
    <text evidence="2">The sequence shown here is derived from an EMBL/GenBank/DDBJ whole genome shotgun (WGS) entry which is preliminary data.</text>
</comment>
<dbReference type="GO" id="GO:0061504">
    <property type="term" value="P:cyclic threonylcarbamoyladenosine biosynthetic process"/>
    <property type="evidence" value="ECO:0007669"/>
    <property type="project" value="TreeGrafter"/>
</dbReference>
<proteinExistence type="predicted"/>
<feature type="domain" description="THIF-type NAD/FAD binding fold" evidence="1">
    <location>
        <begin position="8"/>
        <end position="230"/>
    </location>
</feature>
<dbReference type="GO" id="GO:0008641">
    <property type="term" value="F:ubiquitin-like modifier activating enzyme activity"/>
    <property type="evidence" value="ECO:0007669"/>
    <property type="project" value="InterPro"/>
</dbReference>
<protein>
    <submittedName>
        <fullName evidence="2">HesA/MoeB/ThiF family protein</fullName>
    </submittedName>
</protein>
<dbReference type="Pfam" id="PF00899">
    <property type="entry name" value="ThiF"/>
    <property type="match status" value="1"/>
</dbReference>
<evidence type="ECO:0000259" key="1">
    <source>
        <dbReference type="Pfam" id="PF00899"/>
    </source>
</evidence>
<reference evidence="2" key="1">
    <citation type="submission" date="2020-07" db="EMBL/GenBank/DDBJ databases">
        <title>Severe corrosion of carbon steel in oil field produced water can be linked to methanogenic archaea containing a special type of NiFe hydrogenase.</title>
        <authorList>
            <person name="Lahme S."/>
            <person name="Mand J."/>
            <person name="Longwell J."/>
            <person name="Smith R."/>
            <person name="Enning D."/>
        </authorList>
    </citation>
    <scope>NUCLEOTIDE SEQUENCE</scope>
    <source>
        <strain evidence="2">MIC098Bin6</strain>
    </source>
</reference>